<feature type="domain" description="N-acetyltransferase" evidence="3">
    <location>
        <begin position="3"/>
        <end position="145"/>
    </location>
</feature>
<dbReference type="OrthoDB" id="9803772at2"/>
<gene>
    <name evidence="4" type="ORF">EDD65_11131</name>
</gene>
<dbReference type="EMBL" id="SMAE01000011">
    <property type="protein sequence ID" value="TCS87468.1"/>
    <property type="molecule type" value="Genomic_DNA"/>
</dbReference>
<dbReference type="InterPro" id="IPR000182">
    <property type="entry name" value="GNAT_dom"/>
</dbReference>
<dbReference type="CDD" id="cd04301">
    <property type="entry name" value="NAT_SF"/>
    <property type="match status" value="1"/>
</dbReference>
<dbReference type="GO" id="GO:0016747">
    <property type="term" value="F:acyltransferase activity, transferring groups other than amino-acyl groups"/>
    <property type="evidence" value="ECO:0007669"/>
    <property type="project" value="InterPro"/>
</dbReference>
<keyword evidence="2" id="KW-0012">Acyltransferase</keyword>
<dbReference type="InterPro" id="IPR016181">
    <property type="entry name" value="Acyl_CoA_acyltransferase"/>
</dbReference>
<evidence type="ECO:0000256" key="2">
    <source>
        <dbReference type="ARBA" id="ARBA00023315"/>
    </source>
</evidence>
<dbReference type="Proteomes" id="UP000294567">
    <property type="component" value="Unassembled WGS sequence"/>
</dbReference>
<reference evidence="4 5" key="1">
    <citation type="submission" date="2019-03" db="EMBL/GenBank/DDBJ databases">
        <title>Genomic Encyclopedia of Type Strains, Phase IV (KMG-IV): sequencing the most valuable type-strain genomes for metagenomic binning, comparative biology and taxonomic classification.</title>
        <authorList>
            <person name="Goeker M."/>
        </authorList>
    </citation>
    <scope>NUCLEOTIDE SEQUENCE [LARGE SCALE GENOMIC DNA]</scope>
    <source>
        <strain evidence="4 5">DSM 26752</strain>
    </source>
</reference>
<dbReference type="RefSeq" id="WP_132028816.1">
    <property type="nucleotide sequence ID" value="NZ_CP068564.1"/>
</dbReference>
<evidence type="ECO:0000259" key="3">
    <source>
        <dbReference type="PROSITE" id="PS51186"/>
    </source>
</evidence>
<keyword evidence="5" id="KW-1185">Reference proteome</keyword>
<comment type="caution">
    <text evidence="4">The sequence shown here is derived from an EMBL/GenBank/DDBJ whole genome shotgun (WGS) entry which is preliminary data.</text>
</comment>
<dbReference type="SUPFAM" id="SSF55729">
    <property type="entry name" value="Acyl-CoA N-acyltransferases (Nat)"/>
    <property type="match status" value="1"/>
</dbReference>
<evidence type="ECO:0000256" key="1">
    <source>
        <dbReference type="ARBA" id="ARBA00022679"/>
    </source>
</evidence>
<evidence type="ECO:0000313" key="4">
    <source>
        <dbReference type="EMBL" id="TCS87468.1"/>
    </source>
</evidence>
<name>A0A4R3KRB1_9FIRM</name>
<accession>A0A4R3KRB1</accession>
<dbReference type="Gene3D" id="3.40.630.30">
    <property type="match status" value="1"/>
</dbReference>
<dbReference type="PROSITE" id="PS51186">
    <property type="entry name" value="GNAT"/>
    <property type="match status" value="1"/>
</dbReference>
<organism evidence="4 5">
    <name type="scientific">Keratinibaculum paraultunense</name>
    <dbReference type="NCBI Taxonomy" id="1278232"/>
    <lineage>
        <taxon>Bacteria</taxon>
        <taxon>Bacillati</taxon>
        <taxon>Bacillota</taxon>
        <taxon>Tissierellia</taxon>
        <taxon>Tissierellales</taxon>
        <taxon>Tepidimicrobiaceae</taxon>
        <taxon>Keratinibaculum</taxon>
    </lineage>
</organism>
<keyword evidence="1 4" id="KW-0808">Transferase</keyword>
<dbReference type="Pfam" id="PF00583">
    <property type="entry name" value="Acetyltransf_1"/>
    <property type="match status" value="1"/>
</dbReference>
<protein>
    <submittedName>
        <fullName evidence="4">Acetyltransferase (GNAT) family protein</fullName>
    </submittedName>
</protein>
<sequence>MELTFRNASSTDIDKIFELNKDLIEKYETNLNYDFEKIFTWVKKKIEKNIDNYQCIYFNGIKVGYFFLHTEGEILELDDLFIFEKFQGKGIGTKVLKYVDLIAKKQNKDVFLYVFISNEKAINLYQRNGYKIVKNIANSRYLMSK</sequence>
<proteinExistence type="predicted"/>
<dbReference type="PANTHER" id="PTHR42919">
    <property type="entry name" value="N-ALPHA-ACETYLTRANSFERASE"/>
    <property type="match status" value="1"/>
</dbReference>
<dbReference type="InterPro" id="IPR051556">
    <property type="entry name" value="N-term/lysine_N-AcTrnsfr"/>
</dbReference>
<evidence type="ECO:0000313" key="5">
    <source>
        <dbReference type="Proteomes" id="UP000294567"/>
    </source>
</evidence>
<dbReference type="AlphaFoldDB" id="A0A4R3KRB1"/>
<dbReference type="PANTHER" id="PTHR42919:SF8">
    <property type="entry name" value="N-ALPHA-ACETYLTRANSFERASE 50"/>
    <property type="match status" value="1"/>
</dbReference>